<reference evidence="2 3" key="1">
    <citation type="submission" date="2024-04" db="EMBL/GenBank/DDBJ databases">
        <authorList>
            <person name="Rising A."/>
            <person name="Reimegard J."/>
            <person name="Sonavane S."/>
            <person name="Akerstrom W."/>
            <person name="Nylinder S."/>
            <person name="Hedman E."/>
            <person name="Kallberg Y."/>
        </authorList>
    </citation>
    <scope>NUCLEOTIDE SEQUENCE [LARGE SCALE GENOMIC DNA]</scope>
</reference>
<comment type="caution">
    <text evidence="2">The sequence shown here is derived from an EMBL/GenBank/DDBJ whole genome shotgun (WGS) entry which is preliminary data.</text>
</comment>
<gene>
    <name evidence="2" type="ORF">LARSCL_LOCUS5998</name>
</gene>
<dbReference type="AlphaFoldDB" id="A0AAV1ZJQ8"/>
<protein>
    <submittedName>
        <fullName evidence="2">Uncharacterized protein</fullName>
    </submittedName>
</protein>
<dbReference type="PANTHER" id="PTHR31198:SF1">
    <property type="entry name" value="CENTROSOMAL AT-AC SPLICING FACTOR"/>
    <property type="match status" value="1"/>
</dbReference>
<dbReference type="Proteomes" id="UP001497382">
    <property type="component" value="Unassembled WGS sequence"/>
</dbReference>
<organism evidence="2 3">
    <name type="scientific">Larinioides sclopetarius</name>
    <dbReference type="NCBI Taxonomy" id="280406"/>
    <lineage>
        <taxon>Eukaryota</taxon>
        <taxon>Metazoa</taxon>
        <taxon>Ecdysozoa</taxon>
        <taxon>Arthropoda</taxon>
        <taxon>Chelicerata</taxon>
        <taxon>Arachnida</taxon>
        <taxon>Araneae</taxon>
        <taxon>Araneomorphae</taxon>
        <taxon>Entelegynae</taxon>
        <taxon>Araneoidea</taxon>
        <taxon>Araneidae</taxon>
        <taxon>Larinioides</taxon>
    </lineage>
</organism>
<dbReference type="EMBL" id="CAXIEN010000056">
    <property type="protein sequence ID" value="CAL1271765.1"/>
    <property type="molecule type" value="Genomic_DNA"/>
</dbReference>
<evidence type="ECO:0000313" key="2">
    <source>
        <dbReference type="EMBL" id="CAL1271765.1"/>
    </source>
</evidence>
<feature type="compositionally biased region" description="Polar residues" evidence="1">
    <location>
        <begin position="202"/>
        <end position="224"/>
    </location>
</feature>
<keyword evidence="3" id="KW-1185">Reference proteome</keyword>
<dbReference type="InterPro" id="IPR028015">
    <property type="entry name" value="CCDC84-like"/>
</dbReference>
<accession>A0AAV1ZJQ8</accession>
<evidence type="ECO:0000313" key="3">
    <source>
        <dbReference type="Proteomes" id="UP001497382"/>
    </source>
</evidence>
<evidence type="ECO:0000256" key="1">
    <source>
        <dbReference type="SAM" id="MobiDB-lite"/>
    </source>
</evidence>
<dbReference type="Pfam" id="PF14968">
    <property type="entry name" value="CCDC84"/>
    <property type="match status" value="2"/>
</dbReference>
<feature type="region of interest" description="Disordered" evidence="1">
    <location>
        <begin position="202"/>
        <end position="227"/>
    </location>
</feature>
<proteinExistence type="predicted"/>
<sequence>MMESLLRKSYGFTDRKASERVTSEMFEDKRSANCNICRNFSNIFDRSHRLSTSHQNKLTERFKIIRSKMKMIRYDSIAVHDDQWGSQEDFWCYFCDKSLKKHQVYEGCTIEYLGYLHHLTDSEHIKAVKSYLKYHGRKDKFEMFCKKKADLEKFLNKIPDAKNKYLAKMNFIHQKDVTHIKEVEAERQLLVSEALQAPMTVNSHETSSSGNEGCSQASTLPQNISRKRNANLNLKPKICPWLMKSEKECNDEEEGSEKPVYIIGPTIDTLKKHVAEQKKKMLPIKRLGANFQRKQVYSSNWLPSFSGVWNKGRHRQMKFTGKHTR</sequence>
<dbReference type="PANTHER" id="PTHR31198">
    <property type="entry name" value="COILED-COIL DOMAIN-CONTAINING PROTEIN 84"/>
    <property type="match status" value="1"/>
</dbReference>
<name>A0AAV1ZJQ8_9ARAC</name>